<evidence type="ECO:0000256" key="1">
    <source>
        <dbReference type="ARBA" id="ARBA00022801"/>
    </source>
</evidence>
<reference evidence="5 6" key="1">
    <citation type="journal article" date="2023" name="Proc. Natl. Acad. Sci. U.S.A.">
        <title>A global phylogenomic analysis of the shiitake genus Lentinula.</title>
        <authorList>
            <person name="Sierra-Patev S."/>
            <person name="Min B."/>
            <person name="Naranjo-Ortiz M."/>
            <person name="Looney B."/>
            <person name="Konkel Z."/>
            <person name="Slot J.C."/>
            <person name="Sakamoto Y."/>
            <person name="Steenwyk J.L."/>
            <person name="Rokas A."/>
            <person name="Carro J."/>
            <person name="Camarero S."/>
            <person name="Ferreira P."/>
            <person name="Molpeceres G."/>
            <person name="Ruiz-Duenas F.J."/>
            <person name="Serrano A."/>
            <person name="Henrissat B."/>
            <person name="Drula E."/>
            <person name="Hughes K.W."/>
            <person name="Mata J.L."/>
            <person name="Ishikawa N.K."/>
            <person name="Vargas-Isla R."/>
            <person name="Ushijima S."/>
            <person name="Smith C.A."/>
            <person name="Donoghue J."/>
            <person name="Ahrendt S."/>
            <person name="Andreopoulos W."/>
            <person name="He G."/>
            <person name="LaButti K."/>
            <person name="Lipzen A."/>
            <person name="Ng V."/>
            <person name="Riley R."/>
            <person name="Sandor L."/>
            <person name="Barry K."/>
            <person name="Martinez A.T."/>
            <person name="Xiao Y."/>
            <person name="Gibbons J.G."/>
            <person name="Terashima K."/>
            <person name="Grigoriev I.V."/>
            <person name="Hibbett D."/>
        </authorList>
    </citation>
    <scope>NUCLEOTIDE SEQUENCE [LARGE SCALE GENOMIC DNA]</scope>
    <source>
        <strain evidence="5 6">TFB7810</strain>
    </source>
</reference>
<dbReference type="EMBL" id="JANVFU010000004">
    <property type="protein sequence ID" value="KAJ3746726.1"/>
    <property type="molecule type" value="Genomic_DNA"/>
</dbReference>
<dbReference type="PANTHER" id="PTHR10340:SF34">
    <property type="entry name" value="SPHINGOMYELIN PHOSPHODIESTERASE"/>
    <property type="match status" value="1"/>
</dbReference>
<dbReference type="GO" id="GO:0005615">
    <property type="term" value="C:extracellular space"/>
    <property type="evidence" value="ECO:0007669"/>
    <property type="project" value="TreeGrafter"/>
</dbReference>
<keyword evidence="2" id="KW-0325">Glycoprotein</keyword>
<dbReference type="Pfam" id="PF00149">
    <property type="entry name" value="Metallophos"/>
    <property type="match status" value="1"/>
</dbReference>
<gene>
    <name evidence="5" type="ORF">DFH05DRAFT_1549809</name>
</gene>
<keyword evidence="6" id="KW-1185">Reference proteome</keyword>
<organism evidence="5 6">
    <name type="scientific">Lentinula detonsa</name>
    <dbReference type="NCBI Taxonomy" id="2804962"/>
    <lineage>
        <taxon>Eukaryota</taxon>
        <taxon>Fungi</taxon>
        <taxon>Dikarya</taxon>
        <taxon>Basidiomycota</taxon>
        <taxon>Agaricomycotina</taxon>
        <taxon>Agaricomycetes</taxon>
        <taxon>Agaricomycetidae</taxon>
        <taxon>Agaricales</taxon>
        <taxon>Marasmiineae</taxon>
        <taxon>Omphalotaceae</taxon>
        <taxon>Lentinula</taxon>
    </lineage>
</organism>
<accession>A0A9W8P4H1</accession>
<dbReference type="PANTHER" id="PTHR10340">
    <property type="entry name" value="SPHINGOMYELIN PHOSPHODIESTERASE"/>
    <property type="match status" value="1"/>
</dbReference>
<evidence type="ECO:0000313" key="5">
    <source>
        <dbReference type="EMBL" id="KAJ3746726.1"/>
    </source>
</evidence>
<name>A0A9W8P4H1_9AGAR</name>
<dbReference type="AlphaFoldDB" id="A0A9W8P4H1"/>
<proteinExistence type="predicted"/>
<dbReference type="InterPro" id="IPR004843">
    <property type="entry name" value="Calcineurin-like_PHP"/>
</dbReference>
<evidence type="ECO:0000259" key="4">
    <source>
        <dbReference type="Pfam" id="PF00149"/>
    </source>
</evidence>
<dbReference type="Gene3D" id="3.60.21.10">
    <property type="match status" value="1"/>
</dbReference>
<feature type="signal peptide" evidence="3">
    <location>
        <begin position="1"/>
        <end position="28"/>
    </location>
</feature>
<keyword evidence="3" id="KW-0732">Signal</keyword>
<comment type="caution">
    <text evidence="5">The sequence shown here is derived from an EMBL/GenBank/DDBJ whole genome shotgun (WGS) entry which is preliminary data.</text>
</comment>
<dbReference type="InterPro" id="IPR041805">
    <property type="entry name" value="ASMase/PPN1_MPP"/>
</dbReference>
<evidence type="ECO:0000256" key="3">
    <source>
        <dbReference type="SAM" id="SignalP"/>
    </source>
</evidence>
<feature type="chain" id="PRO_5040753350" evidence="3">
    <location>
        <begin position="29"/>
        <end position="624"/>
    </location>
</feature>
<feature type="domain" description="Calcineurin-like phosphoesterase" evidence="4">
    <location>
        <begin position="171"/>
        <end position="430"/>
    </location>
</feature>
<sequence length="624" mass="68554">MLYNQSYSFLIFTIVLTIFSAPNARVVGQNTSQILDVFESIVDCASCLAALIPLQALAHLGNDAFSDTFITVCDIAQVPLISSVPNVADNPSYFQLEDPDVCSGLMSRLGPIIAHDLRSIDVAGQTAPRLCDALFGFCASKTPNPFAVPLPSPSVPLAPPSEPTVRKTPFQVVHISDVHIDREYTVGSEANCTKNICCRNFADESGDPITDPAQPFGNSKCDSPPSLADSMLDAVNSFNAQFVIFTGDVVEVTSDLTDFNAEMLSKISAPIFPAIGVHSPHSDSTPVNSFPRNTTDTTLDVQWVFDTQSAGWEQWIGSAASQQVDHISGSYAATVPDMNLVILSLNTQYWYRQNLWLYDSDTFQPDPNGILSFMVEQLQAAETNGQRVWVIGHIPLGKSDIVEDQSNYYDQILQRYKDTIVGQFFGHSHKDQFEIAYSDYNDQTAANAVGVGLVCPALTPTSGNPAFKVYDVDPDTFGIMNIRVIFANITDPSFQENPTWAVYYNARETYGPLVGLPTMSELTPAFWHNLTEVFMANDTAFQLFNTFLSRGGDVAPCTDADNCKNTTICDQRAFRSQNNCDVDEGAFGMLRRRNSRGSQRQEGSECEGIGIREILDEIRGKLRV</sequence>
<dbReference type="SUPFAM" id="SSF56300">
    <property type="entry name" value="Metallo-dependent phosphatases"/>
    <property type="match status" value="1"/>
</dbReference>
<evidence type="ECO:0000313" key="6">
    <source>
        <dbReference type="Proteomes" id="UP001142393"/>
    </source>
</evidence>
<protein>
    <submittedName>
        <fullName evidence="5">Sphingomyelin phosphodiesterase</fullName>
    </submittedName>
</protein>
<dbReference type="Proteomes" id="UP001142393">
    <property type="component" value="Unassembled WGS sequence"/>
</dbReference>
<keyword evidence="1" id="KW-0378">Hydrolase</keyword>
<dbReference type="InterPro" id="IPR029052">
    <property type="entry name" value="Metallo-depent_PP-like"/>
</dbReference>
<evidence type="ECO:0000256" key="2">
    <source>
        <dbReference type="ARBA" id="ARBA00023180"/>
    </source>
</evidence>
<dbReference type="CDD" id="cd00842">
    <property type="entry name" value="MPP_ASMase"/>
    <property type="match status" value="1"/>
</dbReference>
<dbReference type="GO" id="GO:0008081">
    <property type="term" value="F:phosphoric diester hydrolase activity"/>
    <property type="evidence" value="ECO:0007669"/>
    <property type="project" value="TreeGrafter"/>
</dbReference>